<dbReference type="InterPro" id="IPR016055">
    <property type="entry name" value="A-D-PHexomutase_a/b/a-I/II/III"/>
</dbReference>
<evidence type="ECO:0000259" key="11">
    <source>
        <dbReference type="Pfam" id="PF02880"/>
    </source>
</evidence>
<evidence type="ECO:0000256" key="6">
    <source>
        <dbReference type="ARBA" id="ARBA00023235"/>
    </source>
</evidence>
<evidence type="ECO:0000313" key="13">
    <source>
        <dbReference type="Proteomes" id="UP000256388"/>
    </source>
</evidence>
<dbReference type="Gene3D" id="3.40.120.10">
    <property type="entry name" value="Alpha-D-Glucose-1,6-Bisphosphate, subunit A, domain 3"/>
    <property type="match status" value="3"/>
</dbReference>
<sequence>MAEKIKFGTDGWRATIAEDYTFDNVRRCSQAYASYLKSLNSPNNKIVIGYDKRFLSEHFAKTAAEVLAGNGYKVFLTNAATPTPVISYSVVSTKSIGAINITASHNPPVDNGFKVRDEHGGAVAPDGLTKIESMLPKDLSQVKSLDADKAMNQGLIEDYDPTESYVEHIKNLIDLEPIKQKGYKVLIDCMWGNGAGWFPRFLDGGKTVIEEIHNQRNPIFPEMKRPEPIQPNIDVGLSETVKRGSDVLLINDGDADRFGLGDEKGVFINQLQVFGLLAYYLLEVRGERGAIVKTLSTTSMLDKLGKMYNIPVYETGVGFKYIAPKMVETDAMIGGEESGGFAFRGNVPERDGILAGLYILDMMVKLDKKPSELLELLFSKVGAHYYDRIDTRFTGDRKMREEKIIAAEPSEVAGLKVTGINSTDGFKFCLEDGGWLLIRFSGTEPLMRVYCETTHKDKIPEILESGLKIAGIK</sequence>
<evidence type="ECO:0000256" key="7">
    <source>
        <dbReference type="RuleBase" id="RU004326"/>
    </source>
</evidence>
<keyword evidence="13" id="KW-1185">Reference proteome</keyword>
<comment type="caution">
    <text evidence="12">The sequence shown here is derived from an EMBL/GenBank/DDBJ whole genome shotgun (WGS) entry which is preliminary data.</text>
</comment>
<dbReference type="InterPro" id="IPR005844">
    <property type="entry name" value="A-D-PHexomutase_a/b/a-I"/>
</dbReference>
<evidence type="ECO:0000256" key="3">
    <source>
        <dbReference type="ARBA" id="ARBA00022553"/>
    </source>
</evidence>
<evidence type="ECO:0000256" key="4">
    <source>
        <dbReference type="ARBA" id="ARBA00022723"/>
    </source>
</evidence>
<dbReference type="Pfam" id="PF02878">
    <property type="entry name" value="PGM_PMM_I"/>
    <property type="match status" value="1"/>
</dbReference>
<keyword evidence="5 7" id="KW-0460">Magnesium</keyword>
<dbReference type="CDD" id="cd05800">
    <property type="entry name" value="PGM_like2"/>
    <property type="match status" value="1"/>
</dbReference>
<dbReference type="InterPro" id="IPR016066">
    <property type="entry name" value="A-D-PHexomutase_CS"/>
</dbReference>
<evidence type="ECO:0000256" key="2">
    <source>
        <dbReference type="ARBA" id="ARBA00010231"/>
    </source>
</evidence>
<keyword evidence="4 7" id="KW-0479">Metal-binding</keyword>
<dbReference type="Pfam" id="PF02879">
    <property type="entry name" value="PGM_PMM_II"/>
    <property type="match status" value="1"/>
</dbReference>
<feature type="domain" description="Alpha-D-phosphohexomutase alpha/beta/alpha" evidence="11">
    <location>
        <begin position="272"/>
        <end position="377"/>
    </location>
</feature>
<dbReference type="OrthoDB" id="9806956at2"/>
<dbReference type="InterPro" id="IPR005843">
    <property type="entry name" value="A-D-PHexomutase_C"/>
</dbReference>
<dbReference type="PANTHER" id="PTHR45745">
    <property type="entry name" value="PHOSPHOMANNOMUTASE 45A"/>
    <property type="match status" value="1"/>
</dbReference>
<evidence type="ECO:0000256" key="5">
    <source>
        <dbReference type="ARBA" id="ARBA00022842"/>
    </source>
</evidence>
<dbReference type="PROSITE" id="PS00710">
    <property type="entry name" value="PGM_PMM"/>
    <property type="match status" value="1"/>
</dbReference>
<dbReference type="GO" id="GO:0006166">
    <property type="term" value="P:purine ribonucleoside salvage"/>
    <property type="evidence" value="ECO:0007669"/>
    <property type="project" value="TreeGrafter"/>
</dbReference>
<dbReference type="Pfam" id="PF00408">
    <property type="entry name" value="PGM_PMM_IV"/>
    <property type="match status" value="1"/>
</dbReference>
<dbReference type="PANTHER" id="PTHR45745:SF1">
    <property type="entry name" value="PHOSPHOGLUCOMUTASE 2B-RELATED"/>
    <property type="match status" value="1"/>
</dbReference>
<keyword evidence="6" id="KW-0413">Isomerase</keyword>
<gene>
    <name evidence="12" type="ORF">DFR64_0784</name>
</gene>
<keyword evidence="3" id="KW-0597">Phosphoprotein</keyword>
<evidence type="ECO:0000259" key="8">
    <source>
        <dbReference type="Pfam" id="PF00408"/>
    </source>
</evidence>
<proteinExistence type="inferred from homology"/>
<comment type="similarity">
    <text evidence="2 7">Belongs to the phosphohexose mutase family.</text>
</comment>
<dbReference type="RefSeq" id="WP_116224067.1">
    <property type="nucleotide sequence ID" value="NZ_AP018437.1"/>
</dbReference>
<dbReference type="Proteomes" id="UP000256388">
    <property type="component" value="Unassembled WGS sequence"/>
</dbReference>
<feature type="domain" description="Alpha-D-phosphohexomutase alpha/beta/alpha" evidence="10">
    <location>
        <begin position="164"/>
        <end position="265"/>
    </location>
</feature>
<dbReference type="Pfam" id="PF02880">
    <property type="entry name" value="PGM_PMM_III"/>
    <property type="match status" value="1"/>
</dbReference>
<feature type="domain" description="Alpha-D-phosphohexomutase C-terminal" evidence="8">
    <location>
        <begin position="409"/>
        <end position="462"/>
    </location>
</feature>
<evidence type="ECO:0000259" key="9">
    <source>
        <dbReference type="Pfam" id="PF02878"/>
    </source>
</evidence>
<dbReference type="GO" id="GO:0008973">
    <property type="term" value="F:phosphopentomutase activity"/>
    <property type="evidence" value="ECO:0007669"/>
    <property type="project" value="TreeGrafter"/>
</dbReference>
<dbReference type="AlphaFoldDB" id="A0A347ZT78"/>
<dbReference type="SUPFAM" id="SSF53738">
    <property type="entry name" value="Phosphoglucomutase, first 3 domains"/>
    <property type="match status" value="2"/>
</dbReference>
<reference evidence="12 13" key="1">
    <citation type="submission" date="2018-08" db="EMBL/GenBank/DDBJ databases">
        <title>Genomic Encyclopedia of Type Strains, Phase IV (KMG-IV): sequencing the most valuable type-strain genomes for metagenomic binning, comparative biology and taxonomic classification.</title>
        <authorList>
            <person name="Goeker M."/>
        </authorList>
    </citation>
    <scope>NUCLEOTIDE SEQUENCE [LARGE SCALE GENOMIC DNA]</scope>
    <source>
        <strain evidence="12 13">DSM 23923</strain>
    </source>
</reference>
<evidence type="ECO:0000259" key="10">
    <source>
        <dbReference type="Pfam" id="PF02879"/>
    </source>
</evidence>
<dbReference type="InterPro" id="IPR036900">
    <property type="entry name" value="A-D-PHexomutase_C_sf"/>
</dbReference>
<dbReference type="GO" id="GO:0000287">
    <property type="term" value="F:magnesium ion binding"/>
    <property type="evidence" value="ECO:0007669"/>
    <property type="project" value="InterPro"/>
</dbReference>
<dbReference type="EMBL" id="QUMS01000001">
    <property type="protein sequence ID" value="REG10916.1"/>
    <property type="molecule type" value="Genomic_DNA"/>
</dbReference>
<evidence type="ECO:0000256" key="1">
    <source>
        <dbReference type="ARBA" id="ARBA00001946"/>
    </source>
</evidence>
<feature type="domain" description="Alpha-D-phosphohexomutase alpha/beta/alpha" evidence="9">
    <location>
        <begin position="5"/>
        <end position="137"/>
    </location>
</feature>
<dbReference type="GO" id="GO:0005975">
    <property type="term" value="P:carbohydrate metabolic process"/>
    <property type="evidence" value="ECO:0007669"/>
    <property type="project" value="InterPro"/>
</dbReference>
<name>A0A347ZT78_9CHLR</name>
<dbReference type="Gene3D" id="3.30.310.50">
    <property type="entry name" value="Alpha-D-phosphohexomutase, C-terminal domain"/>
    <property type="match status" value="1"/>
</dbReference>
<dbReference type="InterPro" id="IPR005845">
    <property type="entry name" value="A-D-PHexomutase_a/b/a-II"/>
</dbReference>
<evidence type="ECO:0000313" key="12">
    <source>
        <dbReference type="EMBL" id="REG10916.1"/>
    </source>
</evidence>
<dbReference type="InterPro" id="IPR005846">
    <property type="entry name" value="A-D-PHexomutase_a/b/a-III"/>
</dbReference>
<organism evidence="12 13">
    <name type="scientific">Pelolinea submarina</name>
    <dbReference type="NCBI Taxonomy" id="913107"/>
    <lineage>
        <taxon>Bacteria</taxon>
        <taxon>Bacillati</taxon>
        <taxon>Chloroflexota</taxon>
        <taxon>Anaerolineae</taxon>
        <taxon>Anaerolineales</taxon>
        <taxon>Anaerolineaceae</taxon>
        <taxon>Pelolinea</taxon>
    </lineage>
</organism>
<protein>
    <submittedName>
        <fullName evidence="12">Alpha-D-glucose phosphate-specific phosphoglucomutase</fullName>
    </submittedName>
</protein>
<accession>A0A347ZT78</accession>
<dbReference type="SUPFAM" id="SSF55957">
    <property type="entry name" value="Phosphoglucomutase, C-terminal domain"/>
    <property type="match status" value="1"/>
</dbReference>
<comment type="cofactor">
    <cofactor evidence="1">
        <name>Mg(2+)</name>
        <dbReference type="ChEBI" id="CHEBI:18420"/>
    </cofactor>
</comment>